<dbReference type="GO" id="GO:0046872">
    <property type="term" value="F:metal ion binding"/>
    <property type="evidence" value="ECO:0007669"/>
    <property type="project" value="InterPro"/>
</dbReference>
<organism evidence="4 5">
    <name type="scientific">Trichuris trichiura</name>
    <name type="common">Whipworm</name>
    <name type="synonym">Trichocephalus trichiurus</name>
    <dbReference type="NCBI Taxonomy" id="36087"/>
    <lineage>
        <taxon>Eukaryota</taxon>
        <taxon>Metazoa</taxon>
        <taxon>Ecdysozoa</taxon>
        <taxon>Nematoda</taxon>
        <taxon>Enoplea</taxon>
        <taxon>Dorylaimia</taxon>
        <taxon>Trichinellida</taxon>
        <taxon>Trichuridae</taxon>
        <taxon>Trichuris</taxon>
    </lineage>
</organism>
<dbReference type="PROSITE" id="PS50975">
    <property type="entry name" value="ATP_GRASP"/>
    <property type="match status" value="1"/>
</dbReference>
<protein>
    <submittedName>
        <fullName evidence="4">Bifunctional pyrimidine biosynthesis protein (Pyr ABCN)</fullName>
    </submittedName>
</protein>
<dbReference type="Gene3D" id="3.30.470.20">
    <property type="entry name" value="ATP-grasp fold, B domain"/>
    <property type="match status" value="1"/>
</dbReference>
<proteinExistence type="predicted"/>
<dbReference type="SUPFAM" id="SSF56059">
    <property type="entry name" value="Glutathione synthetase ATP-binding domain-like"/>
    <property type="match status" value="1"/>
</dbReference>
<feature type="domain" description="ATP-grasp" evidence="3">
    <location>
        <begin position="153"/>
        <end position="356"/>
    </location>
</feature>
<dbReference type="Gene3D" id="3.30.1490.20">
    <property type="entry name" value="ATP-grasp fold, A domain"/>
    <property type="match status" value="1"/>
</dbReference>
<keyword evidence="1" id="KW-0436">Ligase</keyword>
<dbReference type="OrthoDB" id="66144at2759"/>
<keyword evidence="2" id="KW-0067">ATP-binding</keyword>
<sequence length="451" mass="51634">MNEQVNRLKKAWQTAEETVGAADKLLVYVKLGKPFLSQLELLRFPDNLFAVLIVSTKLLGKISKEQMEKFACTLQVDKGKVKKNWRNLSDVYYDDVATLVEATCALAPFQGGKQLITLEEPLVRMCAHLRTLWGFMGLQEDRVGLFVDKLAMNHHCSVVGLKTATKMLLTKKEKTQRTVEQYGEDILTHLTFPLYVKPQHGCASVGHQLLSSPGQLRQWLQTQWNQMEPYLIEEKIVGEEFTIYMFIQEDKILHSKTFKNEYPIGSFVTDRLPVCKLEIPEQDGRYDMLNAFARRVIAAWSPIPNGLFFIQLFFNPEKEECVLIEVCCRLPGGKYPEALFRAKRIDLEEMHLLANVHAVNFDNSTSGPFMAFFRYPRKAGRVSSLQQPESLDLRSCCLSRWRISIGDILENPKGLAGRHEAISIILLNEDYEKLVGDYNVLVSRYSPFLTE</sequence>
<reference evidence="4" key="2">
    <citation type="submission" date="2014-03" db="EMBL/GenBank/DDBJ databases">
        <title>The whipworm genome and dual-species transcriptomics of an intimate host-pathogen interaction.</title>
        <authorList>
            <person name="Foth B.J."/>
            <person name="Tsai I.J."/>
            <person name="Reid A.J."/>
            <person name="Bancroft A.J."/>
            <person name="Nichol S."/>
            <person name="Tracey A."/>
            <person name="Holroyd N."/>
            <person name="Cotton J.A."/>
            <person name="Stanley E.J."/>
            <person name="Zarowiecki M."/>
            <person name="Liu J.Z."/>
            <person name="Huckvale T."/>
            <person name="Cooper P.J."/>
            <person name="Grencis R.K."/>
            <person name="Berriman M."/>
        </authorList>
    </citation>
    <scope>NUCLEOTIDE SEQUENCE [LARGE SCALE GENOMIC DNA]</scope>
</reference>
<dbReference type="AlphaFoldDB" id="A0A077ZAN0"/>
<dbReference type="InterPro" id="IPR011761">
    <property type="entry name" value="ATP-grasp"/>
</dbReference>
<evidence type="ECO:0000313" key="4">
    <source>
        <dbReference type="EMBL" id="CDW57442.1"/>
    </source>
</evidence>
<dbReference type="STRING" id="36087.A0A077ZAN0"/>
<evidence type="ECO:0000256" key="2">
    <source>
        <dbReference type="PROSITE-ProRule" id="PRU00409"/>
    </source>
</evidence>
<dbReference type="InterPro" id="IPR013815">
    <property type="entry name" value="ATP_grasp_subdomain_1"/>
</dbReference>
<dbReference type="EMBL" id="HG806164">
    <property type="protein sequence ID" value="CDW57442.1"/>
    <property type="molecule type" value="Genomic_DNA"/>
</dbReference>
<dbReference type="GO" id="GO:0008716">
    <property type="term" value="F:D-alanine-D-alanine ligase activity"/>
    <property type="evidence" value="ECO:0007669"/>
    <property type="project" value="InterPro"/>
</dbReference>
<keyword evidence="2" id="KW-0547">Nucleotide-binding</keyword>
<dbReference type="GO" id="GO:0005524">
    <property type="term" value="F:ATP binding"/>
    <property type="evidence" value="ECO:0007669"/>
    <property type="project" value="UniProtKB-UniRule"/>
</dbReference>
<evidence type="ECO:0000259" key="3">
    <source>
        <dbReference type="PROSITE" id="PS50975"/>
    </source>
</evidence>
<name>A0A077ZAN0_TRITR</name>
<dbReference type="Pfam" id="PF07478">
    <property type="entry name" value="Dala_Dala_lig_C"/>
    <property type="match status" value="1"/>
</dbReference>
<evidence type="ECO:0000313" key="5">
    <source>
        <dbReference type="Proteomes" id="UP000030665"/>
    </source>
</evidence>
<dbReference type="Proteomes" id="UP000030665">
    <property type="component" value="Unassembled WGS sequence"/>
</dbReference>
<dbReference type="InterPro" id="IPR011095">
    <property type="entry name" value="Dala_Dala_lig_C"/>
</dbReference>
<accession>A0A077ZAN0</accession>
<evidence type="ECO:0000256" key="1">
    <source>
        <dbReference type="ARBA" id="ARBA00022598"/>
    </source>
</evidence>
<reference evidence="4" key="1">
    <citation type="submission" date="2014-01" db="EMBL/GenBank/DDBJ databases">
        <authorList>
            <person name="Aslett M."/>
        </authorList>
    </citation>
    <scope>NUCLEOTIDE SEQUENCE</scope>
</reference>
<keyword evidence="5" id="KW-1185">Reference proteome</keyword>
<gene>
    <name evidence="4" type="ORF">TTRE_0000573401</name>
</gene>